<comment type="caution">
    <text evidence="2">The sequence shown here is derived from an EMBL/GenBank/DDBJ whole genome shotgun (WGS) entry which is preliminary data.</text>
</comment>
<dbReference type="EMBL" id="BLIO01000001">
    <property type="protein sequence ID" value="GFE12691.1"/>
    <property type="molecule type" value="Genomic_DNA"/>
</dbReference>
<reference evidence="2 3" key="1">
    <citation type="submission" date="2019-12" db="EMBL/GenBank/DDBJ databases">
        <title>Whole genome shotgun sequence of Streptomyces hygroscopicus subsp. glebosus NBRC 13786.</title>
        <authorList>
            <person name="Ichikawa N."/>
            <person name="Kimura A."/>
            <person name="Kitahashi Y."/>
            <person name="Komaki H."/>
            <person name="Tamura T."/>
        </authorList>
    </citation>
    <scope>NUCLEOTIDE SEQUENCE [LARGE SCALE GENOMIC DNA]</scope>
    <source>
        <strain evidence="2 3">NBRC 13786</strain>
    </source>
</reference>
<protein>
    <recommendedName>
        <fullName evidence="4">Polyketide cyclase /reductase</fullName>
    </recommendedName>
</protein>
<dbReference type="SUPFAM" id="SSF55961">
    <property type="entry name" value="Bet v1-like"/>
    <property type="match status" value="1"/>
</dbReference>
<dbReference type="Gene3D" id="3.30.530.20">
    <property type="match status" value="1"/>
</dbReference>
<name>A0A640SR02_9ACTN</name>
<dbReference type="InterPro" id="IPR019587">
    <property type="entry name" value="Polyketide_cyclase/dehydratase"/>
</dbReference>
<dbReference type="InterPro" id="IPR023393">
    <property type="entry name" value="START-like_dom_sf"/>
</dbReference>
<organism evidence="2 3">
    <name type="scientific">Streptomyces glebosus</name>
    <dbReference type="NCBI Taxonomy" id="249580"/>
    <lineage>
        <taxon>Bacteria</taxon>
        <taxon>Bacillati</taxon>
        <taxon>Actinomycetota</taxon>
        <taxon>Actinomycetes</taxon>
        <taxon>Kitasatosporales</taxon>
        <taxon>Streptomycetaceae</taxon>
        <taxon>Streptomyces</taxon>
    </lineage>
</organism>
<evidence type="ECO:0008006" key="4">
    <source>
        <dbReference type="Google" id="ProtNLM"/>
    </source>
</evidence>
<gene>
    <name evidence="2" type="ORF">Sgleb_07380</name>
</gene>
<evidence type="ECO:0000256" key="1">
    <source>
        <dbReference type="SAM" id="MobiDB-lite"/>
    </source>
</evidence>
<dbReference type="CDD" id="cd08862">
    <property type="entry name" value="SRPBCC_Smu440-like"/>
    <property type="match status" value="1"/>
</dbReference>
<evidence type="ECO:0000313" key="2">
    <source>
        <dbReference type="EMBL" id="GFE12691.1"/>
    </source>
</evidence>
<feature type="region of interest" description="Disordered" evidence="1">
    <location>
        <begin position="1"/>
        <end position="39"/>
    </location>
</feature>
<dbReference type="AlphaFoldDB" id="A0A640SR02"/>
<evidence type="ECO:0000313" key="3">
    <source>
        <dbReference type="Proteomes" id="UP000430079"/>
    </source>
</evidence>
<keyword evidence="3" id="KW-1185">Reference proteome</keyword>
<proteinExistence type="predicted"/>
<dbReference type="Pfam" id="PF10604">
    <property type="entry name" value="Polyketide_cyc2"/>
    <property type="match status" value="1"/>
</dbReference>
<dbReference type="Proteomes" id="UP000430079">
    <property type="component" value="Unassembled WGS sequence"/>
</dbReference>
<accession>A0A640SR02</accession>
<sequence>MRGAQYGYATRTPPTRGRIGKALPPRATSVTGDAPAHRTNSHLTTEAHRLHTRFATDNAAHQPTDKGDLVSGIPNTRIRTALFAVPLVAVAALGTAAAPAEATTSPTARPLTCRGEGVDPHALVRYRTETVIHAPLRSIWKLQTDVERWPYWQDAVTTVKRLDHGPFRAGSAFRWTTPVPPNPTTPATSLEITSTVEQLRHHSCIRWTGPALGEGLRIDGVHVWNFTRVKGGVRVSTEETHTGAEVEADVPTATKLLRQGLEAWLRDLKTAAESPTHSQPH</sequence>